<keyword evidence="10" id="KW-1185">Reference proteome</keyword>
<evidence type="ECO:0000256" key="2">
    <source>
        <dbReference type="ARBA" id="ARBA00008661"/>
    </source>
</evidence>
<sequence length="134" mass="15478">MTFPALQADRWYVDYDDYSCPFYPPYFAGVVYAMTFPALQAVYNYSRAFDPFFCDDVLLGILGRLSGVHFRPLPQHVYSPFCDLVYKSHAAFLNSTNFAACHEAEKPADQIFLWNKLCHWPVAEYPKDIALLNE</sequence>
<dbReference type="WBParaSite" id="nRc.2.0.1.t02416-RA">
    <property type="protein sequence ID" value="nRc.2.0.1.t02416-RA"/>
    <property type="gene ID" value="nRc.2.0.1.g02416"/>
</dbReference>
<evidence type="ECO:0000256" key="1">
    <source>
        <dbReference type="ARBA" id="ARBA00004323"/>
    </source>
</evidence>
<accession>A0A915HLL7</accession>
<evidence type="ECO:0000256" key="7">
    <source>
        <dbReference type="ARBA" id="ARBA00022989"/>
    </source>
</evidence>
<keyword evidence="6" id="KW-0735">Signal-anchor</keyword>
<evidence type="ECO:0000256" key="3">
    <source>
        <dbReference type="ARBA" id="ARBA00022676"/>
    </source>
</evidence>
<dbReference type="Pfam" id="PF01762">
    <property type="entry name" value="Galactosyl_T"/>
    <property type="match status" value="1"/>
</dbReference>
<dbReference type="GO" id="GO:0016758">
    <property type="term" value="F:hexosyltransferase activity"/>
    <property type="evidence" value="ECO:0007669"/>
    <property type="project" value="InterPro"/>
</dbReference>
<proteinExistence type="inferred from homology"/>
<evidence type="ECO:0000313" key="11">
    <source>
        <dbReference type="WBParaSite" id="nRc.2.0.1.t02416-RA"/>
    </source>
</evidence>
<reference evidence="11" key="1">
    <citation type="submission" date="2022-11" db="UniProtKB">
        <authorList>
            <consortium name="WormBaseParasite"/>
        </authorList>
    </citation>
    <scope>IDENTIFICATION</scope>
</reference>
<keyword evidence="3" id="KW-0328">Glycosyltransferase</keyword>
<comment type="similarity">
    <text evidence="2">Belongs to the glycosyltransferase 31 family.</text>
</comment>
<comment type="subcellular location">
    <subcellularLocation>
        <location evidence="1">Golgi apparatus membrane</location>
        <topology evidence="1">Single-pass type II membrane protein</topology>
    </subcellularLocation>
</comment>
<keyword evidence="4" id="KW-0808">Transferase</keyword>
<keyword evidence="9" id="KW-0472">Membrane</keyword>
<evidence type="ECO:0000256" key="5">
    <source>
        <dbReference type="ARBA" id="ARBA00022692"/>
    </source>
</evidence>
<dbReference type="GO" id="GO:0000139">
    <property type="term" value="C:Golgi membrane"/>
    <property type="evidence" value="ECO:0007669"/>
    <property type="project" value="UniProtKB-SubCell"/>
</dbReference>
<name>A0A915HLL7_ROMCU</name>
<keyword evidence="7" id="KW-1133">Transmembrane helix</keyword>
<dbReference type="InterPro" id="IPR002659">
    <property type="entry name" value="Glyco_trans_31"/>
</dbReference>
<evidence type="ECO:0000256" key="4">
    <source>
        <dbReference type="ARBA" id="ARBA00022679"/>
    </source>
</evidence>
<protein>
    <submittedName>
        <fullName evidence="11">Hexosyltransferase</fullName>
    </submittedName>
</protein>
<dbReference type="AlphaFoldDB" id="A0A915HLL7"/>
<evidence type="ECO:0000256" key="9">
    <source>
        <dbReference type="ARBA" id="ARBA00023136"/>
    </source>
</evidence>
<organism evidence="10 11">
    <name type="scientific">Romanomermis culicivorax</name>
    <name type="common">Nematode worm</name>
    <dbReference type="NCBI Taxonomy" id="13658"/>
    <lineage>
        <taxon>Eukaryota</taxon>
        <taxon>Metazoa</taxon>
        <taxon>Ecdysozoa</taxon>
        <taxon>Nematoda</taxon>
        <taxon>Enoplea</taxon>
        <taxon>Dorylaimia</taxon>
        <taxon>Mermithida</taxon>
        <taxon>Mermithoidea</taxon>
        <taxon>Mermithidae</taxon>
        <taxon>Romanomermis</taxon>
    </lineage>
</organism>
<evidence type="ECO:0000256" key="6">
    <source>
        <dbReference type="ARBA" id="ARBA00022968"/>
    </source>
</evidence>
<dbReference type="Proteomes" id="UP000887565">
    <property type="component" value="Unplaced"/>
</dbReference>
<evidence type="ECO:0000313" key="10">
    <source>
        <dbReference type="Proteomes" id="UP000887565"/>
    </source>
</evidence>
<keyword evidence="8" id="KW-0333">Golgi apparatus</keyword>
<keyword evidence="5" id="KW-0812">Transmembrane</keyword>
<evidence type="ECO:0000256" key="8">
    <source>
        <dbReference type="ARBA" id="ARBA00023034"/>
    </source>
</evidence>